<name>A0AAD5TKM4_9FUNG</name>
<keyword evidence="1" id="KW-0732">Signal</keyword>
<evidence type="ECO:0000313" key="2">
    <source>
        <dbReference type="EMBL" id="KAJ3178469.1"/>
    </source>
</evidence>
<comment type="caution">
    <text evidence="2">The sequence shown here is derived from an EMBL/GenBank/DDBJ whole genome shotgun (WGS) entry which is preliminary data.</text>
</comment>
<feature type="chain" id="PRO_5041939676" evidence="1">
    <location>
        <begin position="19"/>
        <end position="222"/>
    </location>
</feature>
<accession>A0AAD5TKM4</accession>
<reference evidence="2" key="1">
    <citation type="submission" date="2020-05" db="EMBL/GenBank/DDBJ databases">
        <title>Phylogenomic resolution of chytrid fungi.</title>
        <authorList>
            <person name="Stajich J.E."/>
            <person name="Amses K."/>
            <person name="Simmons R."/>
            <person name="Seto K."/>
            <person name="Myers J."/>
            <person name="Bonds A."/>
            <person name="Quandt C.A."/>
            <person name="Barry K."/>
            <person name="Liu P."/>
            <person name="Grigoriev I."/>
            <person name="Longcore J.E."/>
            <person name="James T.Y."/>
        </authorList>
    </citation>
    <scope>NUCLEOTIDE SEQUENCE</scope>
    <source>
        <strain evidence="2">JEL0379</strain>
    </source>
</reference>
<gene>
    <name evidence="2" type="ORF">HDU87_003543</name>
</gene>
<keyword evidence="3" id="KW-1185">Reference proteome</keyword>
<proteinExistence type="predicted"/>
<organism evidence="2 3">
    <name type="scientific">Geranomyces variabilis</name>
    <dbReference type="NCBI Taxonomy" id="109894"/>
    <lineage>
        <taxon>Eukaryota</taxon>
        <taxon>Fungi</taxon>
        <taxon>Fungi incertae sedis</taxon>
        <taxon>Chytridiomycota</taxon>
        <taxon>Chytridiomycota incertae sedis</taxon>
        <taxon>Chytridiomycetes</taxon>
        <taxon>Spizellomycetales</taxon>
        <taxon>Powellomycetaceae</taxon>
        <taxon>Geranomyces</taxon>
    </lineage>
</organism>
<dbReference type="EMBL" id="JADGJQ010000026">
    <property type="protein sequence ID" value="KAJ3178469.1"/>
    <property type="molecule type" value="Genomic_DNA"/>
</dbReference>
<evidence type="ECO:0000313" key="3">
    <source>
        <dbReference type="Proteomes" id="UP001212152"/>
    </source>
</evidence>
<sequence length="222" mass="22396">MKFHLAILAAPILGLAIAAPTPDTTVDVAAADDADVADIGYFGGPFYGGGKKFGGYGLGGKKGGYGGYGGYGYFGSYGLGGKKGGFYRRDAETAKVASEGDVEVAAPNDANAADIGYGGGFGKGKGLGYGGKGFNGYGAGYGANKYGQNYGGSYGAANQFGENINQGYNIDVDHVKEGAWNQDNAYGEGQVGANQYGQNYGANGFGNVKNENYGGLGGAKGY</sequence>
<evidence type="ECO:0000256" key="1">
    <source>
        <dbReference type="SAM" id="SignalP"/>
    </source>
</evidence>
<dbReference type="AlphaFoldDB" id="A0AAD5TKM4"/>
<protein>
    <submittedName>
        <fullName evidence="2">Uncharacterized protein</fullName>
    </submittedName>
</protein>
<dbReference type="Proteomes" id="UP001212152">
    <property type="component" value="Unassembled WGS sequence"/>
</dbReference>
<feature type="signal peptide" evidence="1">
    <location>
        <begin position="1"/>
        <end position="18"/>
    </location>
</feature>